<dbReference type="NCBIfam" id="TIGR02550">
    <property type="entry name" value="flagell_flgL"/>
    <property type="match status" value="1"/>
</dbReference>
<reference evidence="7 8" key="1">
    <citation type="submission" date="2018-06" db="EMBL/GenBank/DDBJ databases">
        <authorList>
            <consortium name="Pathogen Informatics"/>
            <person name="Doyle S."/>
        </authorList>
    </citation>
    <scope>NUCLEOTIDE SEQUENCE [LARGE SCALE GENOMIC DNA]</scope>
    <source>
        <strain evidence="7 8">NCTC10736</strain>
    </source>
</reference>
<dbReference type="AlphaFoldDB" id="A0A380B359"/>
<proteinExistence type="inferred from homology"/>
<dbReference type="PANTHER" id="PTHR42792">
    <property type="entry name" value="FLAGELLIN"/>
    <property type="match status" value="1"/>
</dbReference>
<evidence type="ECO:0000256" key="1">
    <source>
        <dbReference type="ARBA" id="ARBA00004365"/>
    </source>
</evidence>
<dbReference type="InterPro" id="IPR001492">
    <property type="entry name" value="Flagellin"/>
</dbReference>
<dbReference type="Pfam" id="PF00669">
    <property type="entry name" value="Flagellin_N"/>
    <property type="match status" value="1"/>
</dbReference>
<dbReference type="GO" id="GO:0071973">
    <property type="term" value="P:bacterial-type flagellum-dependent cell motility"/>
    <property type="evidence" value="ECO:0007669"/>
    <property type="project" value="InterPro"/>
</dbReference>
<name>A0A380B359_9GAMM</name>
<accession>A0A380B359</accession>
<dbReference type="GO" id="GO:0005198">
    <property type="term" value="F:structural molecule activity"/>
    <property type="evidence" value="ECO:0007669"/>
    <property type="project" value="InterPro"/>
</dbReference>
<evidence type="ECO:0000256" key="3">
    <source>
        <dbReference type="ARBA" id="ARBA00005709"/>
    </source>
</evidence>
<dbReference type="InterPro" id="IPR013384">
    <property type="entry name" value="Flagell_FlgL"/>
</dbReference>
<dbReference type="PANTHER" id="PTHR42792:SF1">
    <property type="entry name" value="FLAGELLAR HOOK-ASSOCIATED PROTEIN 3"/>
    <property type="match status" value="1"/>
</dbReference>
<keyword evidence="5" id="KW-0975">Bacterial flagellum</keyword>
<dbReference type="EMBL" id="UGYV01000001">
    <property type="protein sequence ID" value="SUI91812.1"/>
    <property type="molecule type" value="Genomic_DNA"/>
</dbReference>
<sequence>MRVTMQNLYTNNLNSLQNTTYDVARLNQMMSKRVSILAPSDDPIGVVRVMDNQRDLALVNQYVKNIDALSTSMGRSETYLSSMVETQHRMREISIATNSSNLSVEDRKAYASEMEELLKGLVDNINAQDESGNYLFSGNAVDKTPVVKDASGKYIYQGDASQRSVQTSSSSWTTANVTAEAVLFSNASQDILNQAMDYIAVLKDPSLSPTDAAFSTAATAMQATLNETLDSIGAAITDFGGKQNNLSLVKSSHEEMILFSKQVIGEAQELDYAAATAEFNVKLTALKITQQTFVQISQLSLFNHM</sequence>
<organism evidence="7 8">
    <name type="scientific">Shewanella morhuae</name>
    <dbReference type="NCBI Taxonomy" id="365591"/>
    <lineage>
        <taxon>Bacteria</taxon>
        <taxon>Pseudomonadati</taxon>
        <taxon>Pseudomonadota</taxon>
        <taxon>Gammaproteobacteria</taxon>
        <taxon>Alteromonadales</taxon>
        <taxon>Shewanellaceae</taxon>
        <taxon>Shewanella</taxon>
    </lineage>
</organism>
<evidence type="ECO:0000313" key="7">
    <source>
        <dbReference type="EMBL" id="SUI91812.1"/>
    </source>
</evidence>
<evidence type="ECO:0000259" key="6">
    <source>
        <dbReference type="Pfam" id="PF00669"/>
    </source>
</evidence>
<dbReference type="GO" id="GO:0009424">
    <property type="term" value="C:bacterial-type flagellum hook"/>
    <property type="evidence" value="ECO:0007669"/>
    <property type="project" value="InterPro"/>
</dbReference>
<gene>
    <name evidence="7" type="primary">flgL_2</name>
    <name evidence="7" type="ORF">NCTC10736_03403</name>
</gene>
<keyword evidence="4" id="KW-0964">Secreted</keyword>
<dbReference type="GO" id="GO:0005576">
    <property type="term" value="C:extracellular region"/>
    <property type="evidence" value="ECO:0007669"/>
    <property type="project" value="UniProtKB-SubCell"/>
</dbReference>
<evidence type="ECO:0000313" key="8">
    <source>
        <dbReference type="Proteomes" id="UP000255061"/>
    </source>
</evidence>
<comment type="similarity">
    <text evidence="3">Belongs to the bacterial flagellin family.</text>
</comment>
<dbReference type="Proteomes" id="UP000255061">
    <property type="component" value="Unassembled WGS sequence"/>
</dbReference>
<feature type="domain" description="Flagellin N-terminal" evidence="6">
    <location>
        <begin position="6"/>
        <end position="139"/>
    </location>
</feature>
<protein>
    <submittedName>
        <fullName evidence="7">Hook-filament junction protein</fullName>
    </submittedName>
</protein>
<comment type="subcellular location">
    <subcellularLocation>
        <location evidence="1">Bacterial flagellum</location>
    </subcellularLocation>
    <subcellularLocation>
        <location evidence="2">Secreted</location>
    </subcellularLocation>
</comment>
<evidence type="ECO:0000256" key="2">
    <source>
        <dbReference type="ARBA" id="ARBA00004613"/>
    </source>
</evidence>
<evidence type="ECO:0000256" key="4">
    <source>
        <dbReference type="ARBA" id="ARBA00022525"/>
    </source>
</evidence>
<dbReference type="InterPro" id="IPR001029">
    <property type="entry name" value="Flagellin_N"/>
</dbReference>
<dbReference type="RefSeq" id="WP_115406803.1">
    <property type="nucleotide sequence ID" value="NZ_UGYV01000001.1"/>
</dbReference>
<dbReference type="Gene3D" id="1.20.1330.10">
    <property type="entry name" value="f41 fragment of flagellin, N-terminal domain"/>
    <property type="match status" value="1"/>
</dbReference>
<evidence type="ECO:0000256" key="5">
    <source>
        <dbReference type="ARBA" id="ARBA00023143"/>
    </source>
</evidence>
<dbReference type="SUPFAM" id="SSF64518">
    <property type="entry name" value="Phase 1 flagellin"/>
    <property type="match status" value="1"/>
</dbReference>